<gene>
    <name evidence="5" type="ORF">EEDITHA_LOCUS7685</name>
</gene>
<keyword evidence="1" id="KW-0436">Ligase</keyword>
<dbReference type="SUPFAM" id="SSF52374">
    <property type="entry name" value="Nucleotidylyl transferase"/>
    <property type="match status" value="1"/>
</dbReference>
<dbReference type="Proteomes" id="UP001153954">
    <property type="component" value="Unassembled WGS sequence"/>
</dbReference>
<dbReference type="AlphaFoldDB" id="A0AAU9U1N4"/>
<keyword evidence="2" id="KW-0547">Nucleotide-binding</keyword>
<dbReference type="PANTHER" id="PTHR10890:SF3">
    <property type="entry name" value="CYSTEINE--TRNA LIGASE, CYTOPLASMIC"/>
    <property type="match status" value="1"/>
</dbReference>
<comment type="caution">
    <text evidence="5">The sequence shown here is derived from an EMBL/GenBank/DDBJ whole genome shotgun (WGS) entry which is preliminary data.</text>
</comment>
<dbReference type="GO" id="GO:0005524">
    <property type="term" value="F:ATP binding"/>
    <property type="evidence" value="ECO:0007669"/>
    <property type="project" value="UniProtKB-KW"/>
</dbReference>
<dbReference type="InterPro" id="IPR032678">
    <property type="entry name" value="tRNA-synt_1_cat_dom"/>
</dbReference>
<dbReference type="Pfam" id="PF01406">
    <property type="entry name" value="tRNA-synt_1e"/>
    <property type="match status" value="1"/>
</dbReference>
<evidence type="ECO:0000256" key="2">
    <source>
        <dbReference type="ARBA" id="ARBA00022741"/>
    </source>
</evidence>
<protein>
    <recommendedName>
        <fullName evidence="4">tRNA synthetases class I catalytic domain-containing protein</fullName>
    </recommendedName>
</protein>
<reference evidence="5" key="1">
    <citation type="submission" date="2022-03" db="EMBL/GenBank/DDBJ databases">
        <authorList>
            <person name="Tunstrom K."/>
        </authorList>
    </citation>
    <scope>NUCLEOTIDE SEQUENCE</scope>
</reference>
<name>A0AAU9U1N4_EUPED</name>
<dbReference type="GO" id="GO:0006423">
    <property type="term" value="P:cysteinyl-tRNA aminoacylation"/>
    <property type="evidence" value="ECO:0007669"/>
    <property type="project" value="TreeGrafter"/>
</dbReference>
<evidence type="ECO:0000313" key="6">
    <source>
        <dbReference type="Proteomes" id="UP001153954"/>
    </source>
</evidence>
<dbReference type="EMBL" id="CAKOGL010000011">
    <property type="protein sequence ID" value="CAH2091866.1"/>
    <property type="molecule type" value="Genomic_DNA"/>
</dbReference>
<evidence type="ECO:0000259" key="4">
    <source>
        <dbReference type="Pfam" id="PF01406"/>
    </source>
</evidence>
<evidence type="ECO:0000313" key="5">
    <source>
        <dbReference type="EMBL" id="CAH2091866.1"/>
    </source>
</evidence>
<dbReference type="Gene3D" id="3.40.50.620">
    <property type="entry name" value="HUPs"/>
    <property type="match status" value="1"/>
</dbReference>
<keyword evidence="6" id="KW-1185">Reference proteome</keyword>
<sequence length="230" mass="26589">MSKRIQPTWSPPSSDEKRPKLKLFNSLTRQKEEFVCSRGNCVNWYSCGPTVYDASHMGHARSYISFDILRRVMSSYFGYDILYVMNITDIDDKIIKRARQNYLYEKYVKENRTLNDIIDDATAVVNFYEGVVKQTVDPDKKNTMQKMLDSVASAVKTLKAAVEENNSDKITSSKFEMLKLAKDPISEWLDSKYGSTISDNAIFSKLPRYWENEFHKDMKALNVSPLLNSK</sequence>
<dbReference type="PRINTS" id="PR00983">
    <property type="entry name" value="TRNASYNTHCYS"/>
</dbReference>
<dbReference type="GO" id="GO:0005737">
    <property type="term" value="C:cytoplasm"/>
    <property type="evidence" value="ECO:0007669"/>
    <property type="project" value="TreeGrafter"/>
</dbReference>
<keyword evidence="3" id="KW-0067">ATP-binding</keyword>
<proteinExistence type="predicted"/>
<dbReference type="PANTHER" id="PTHR10890">
    <property type="entry name" value="CYSTEINYL-TRNA SYNTHETASE"/>
    <property type="match status" value="1"/>
</dbReference>
<organism evidence="5 6">
    <name type="scientific">Euphydryas editha</name>
    <name type="common">Edith's checkerspot</name>
    <dbReference type="NCBI Taxonomy" id="104508"/>
    <lineage>
        <taxon>Eukaryota</taxon>
        <taxon>Metazoa</taxon>
        <taxon>Ecdysozoa</taxon>
        <taxon>Arthropoda</taxon>
        <taxon>Hexapoda</taxon>
        <taxon>Insecta</taxon>
        <taxon>Pterygota</taxon>
        <taxon>Neoptera</taxon>
        <taxon>Endopterygota</taxon>
        <taxon>Lepidoptera</taxon>
        <taxon>Glossata</taxon>
        <taxon>Ditrysia</taxon>
        <taxon>Papilionoidea</taxon>
        <taxon>Nymphalidae</taxon>
        <taxon>Nymphalinae</taxon>
        <taxon>Euphydryas</taxon>
    </lineage>
</organism>
<dbReference type="InterPro" id="IPR024909">
    <property type="entry name" value="Cys-tRNA/MSH_ligase"/>
</dbReference>
<dbReference type="GO" id="GO:0004817">
    <property type="term" value="F:cysteine-tRNA ligase activity"/>
    <property type="evidence" value="ECO:0007669"/>
    <property type="project" value="TreeGrafter"/>
</dbReference>
<evidence type="ECO:0000256" key="1">
    <source>
        <dbReference type="ARBA" id="ARBA00022598"/>
    </source>
</evidence>
<dbReference type="InterPro" id="IPR014729">
    <property type="entry name" value="Rossmann-like_a/b/a_fold"/>
</dbReference>
<accession>A0AAU9U1N4</accession>
<feature type="domain" description="tRNA synthetases class I catalytic" evidence="4">
    <location>
        <begin position="37"/>
        <end position="225"/>
    </location>
</feature>
<evidence type="ECO:0000256" key="3">
    <source>
        <dbReference type="ARBA" id="ARBA00022840"/>
    </source>
</evidence>